<evidence type="ECO:0000313" key="2">
    <source>
        <dbReference type="Proteomes" id="UP001319180"/>
    </source>
</evidence>
<proteinExistence type="predicted"/>
<dbReference type="Proteomes" id="UP001319180">
    <property type="component" value="Unassembled WGS sequence"/>
</dbReference>
<protein>
    <submittedName>
        <fullName evidence="1">Uncharacterized protein</fullName>
    </submittedName>
</protein>
<gene>
    <name evidence="1" type="ORF">KK078_12710</name>
</gene>
<evidence type="ECO:0000313" key="1">
    <source>
        <dbReference type="EMBL" id="MBT1687423.1"/>
    </source>
</evidence>
<reference evidence="1 2" key="1">
    <citation type="submission" date="2021-05" db="EMBL/GenBank/DDBJ databases">
        <title>A Polyphasic approach of four new species of the genus Ohtaekwangia: Ohtaekwangia histidinii sp. nov., Ohtaekwangia cretensis sp. nov., Ohtaekwangia indiensis sp. nov., Ohtaekwangia reichenbachii sp. nov. from diverse environment.</title>
        <authorList>
            <person name="Octaviana S."/>
        </authorList>
    </citation>
    <scope>NUCLEOTIDE SEQUENCE [LARGE SCALE GENOMIC DNA]</scope>
    <source>
        <strain evidence="1 2">PWU37</strain>
    </source>
</reference>
<organism evidence="1 2">
    <name type="scientific">Dawidia soli</name>
    <dbReference type="NCBI Taxonomy" id="2782352"/>
    <lineage>
        <taxon>Bacteria</taxon>
        <taxon>Pseudomonadati</taxon>
        <taxon>Bacteroidota</taxon>
        <taxon>Cytophagia</taxon>
        <taxon>Cytophagales</taxon>
        <taxon>Chryseotaleaceae</taxon>
        <taxon>Dawidia</taxon>
    </lineage>
</organism>
<accession>A0AAP2D8L4</accession>
<keyword evidence="2" id="KW-1185">Reference proteome</keyword>
<dbReference type="EMBL" id="JAHESC010000016">
    <property type="protein sequence ID" value="MBT1687423.1"/>
    <property type="molecule type" value="Genomic_DNA"/>
</dbReference>
<dbReference type="RefSeq" id="WP_254090651.1">
    <property type="nucleotide sequence ID" value="NZ_JAHESC010000016.1"/>
</dbReference>
<name>A0AAP2D8L4_9BACT</name>
<sequence>MHRKFFPRDKNYVLEQVQVSLENNLLQYMVDYVKVAYLLRFNPLGIVDETTLRIQEHPTSNYDHLHEFYLLLAGVYRFKYYSDNQLEFIFDGRDPHEKYQDEWPAMFRQWTKEFCRHEQFLRAILELTVFYPEDYTPQMAGLRLSSFITKFFEVKIDSQKGLTRIRVA</sequence>
<comment type="caution">
    <text evidence="1">The sequence shown here is derived from an EMBL/GenBank/DDBJ whole genome shotgun (WGS) entry which is preliminary data.</text>
</comment>
<dbReference type="AlphaFoldDB" id="A0AAP2D8L4"/>